<dbReference type="EMBL" id="RPFZ01000001">
    <property type="protein sequence ID" value="RPF70308.1"/>
    <property type="molecule type" value="Genomic_DNA"/>
</dbReference>
<feature type="domain" description="Double zinc ribbon" evidence="3">
    <location>
        <begin position="14"/>
        <end position="75"/>
    </location>
</feature>
<comment type="caution">
    <text evidence="4">The sequence shown here is derived from an EMBL/GenBank/DDBJ whole genome shotgun (WGS) entry which is preliminary data.</text>
</comment>
<organism evidence="4 5">
    <name type="scientific">Aurantiacibacter spongiae</name>
    <dbReference type="NCBI Taxonomy" id="2488860"/>
    <lineage>
        <taxon>Bacteria</taxon>
        <taxon>Pseudomonadati</taxon>
        <taxon>Pseudomonadota</taxon>
        <taxon>Alphaproteobacteria</taxon>
        <taxon>Sphingomonadales</taxon>
        <taxon>Erythrobacteraceae</taxon>
        <taxon>Aurantiacibacter</taxon>
    </lineage>
</organism>
<dbReference type="InterPro" id="IPR051910">
    <property type="entry name" value="ComF/GntX_DNA_util-trans"/>
</dbReference>
<proteinExistence type="inferred from homology"/>
<dbReference type="AlphaFoldDB" id="A0A3N5D730"/>
<dbReference type="Pfam" id="PF18912">
    <property type="entry name" value="DZR_2"/>
    <property type="match status" value="1"/>
</dbReference>
<dbReference type="SUPFAM" id="SSF53271">
    <property type="entry name" value="PRTase-like"/>
    <property type="match status" value="1"/>
</dbReference>
<dbReference type="Gene3D" id="3.40.50.2020">
    <property type="match status" value="1"/>
</dbReference>
<dbReference type="RefSeq" id="WP_123877646.1">
    <property type="nucleotide sequence ID" value="NZ_RPFZ01000001.1"/>
</dbReference>
<dbReference type="PANTHER" id="PTHR47505:SF1">
    <property type="entry name" value="DNA UTILIZATION PROTEIN YHGH"/>
    <property type="match status" value="1"/>
</dbReference>
<gene>
    <name evidence="4" type="ORF">EG799_00695</name>
</gene>
<dbReference type="InterPro" id="IPR029057">
    <property type="entry name" value="PRTase-like"/>
</dbReference>
<dbReference type="Proteomes" id="UP000275232">
    <property type="component" value="Unassembled WGS sequence"/>
</dbReference>
<sequence>MTVARTLSQSLAPLVDLVYPPRCPVCGDGIGAQTGLCLECWNSLAVPGEPACSLCQMPASHDEVTPEGAVCRTCRMQRPEHDGIAAATLYNDTARKLVLSFKHGNRIALAPVLARLIVSRLPGVDEDWVAVPVPLHRSRLWRRGYNQSALLAREIARRTGARLCVDALKRLRATPSLGGLDRAGRADVLAGAIALDPRRAGIVSGARVLVVDDVLTSGATSTACVRALKDGGAAKVVIACFSRVLAGGE</sequence>
<comment type="similarity">
    <text evidence="1">Belongs to the ComF/GntX family.</text>
</comment>
<accession>A0A3N5D730</accession>
<dbReference type="OrthoDB" id="9779910at2"/>
<dbReference type="InterPro" id="IPR000836">
    <property type="entry name" value="PRTase_dom"/>
</dbReference>
<keyword evidence="5" id="KW-1185">Reference proteome</keyword>
<dbReference type="PANTHER" id="PTHR47505">
    <property type="entry name" value="DNA UTILIZATION PROTEIN YHGH"/>
    <property type="match status" value="1"/>
</dbReference>
<evidence type="ECO:0000313" key="5">
    <source>
        <dbReference type="Proteomes" id="UP000275232"/>
    </source>
</evidence>
<dbReference type="CDD" id="cd06223">
    <property type="entry name" value="PRTases_typeI"/>
    <property type="match status" value="1"/>
</dbReference>
<evidence type="ECO:0000313" key="4">
    <source>
        <dbReference type="EMBL" id="RPF70308.1"/>
    </source>
</evidence>
<evidence type="ECO:0000256" key="1">
    <source>
        <dbReference type="ARBA" id="ARBA00008007"/>
    </source>
</evidence>
<evidence type="ECO:0000259" key="3">
    <source>
        <dbReference type="Pfam" id="PF18912"/>
    </source>
</evidence>
<evidence type="ECO:0000259" key="2">
    <source>
        <dbReference type="Pfam" id="PF00156"/>
    </source>
</evidence>
<feature type="domain" description="Phosphoribosyltransferase" evidence="2">
    <location>
        <begin position="151"/>
        <end position="243"/>
    </location>
</feature>
<name>A0A3N5D730_9SPHN</name>
<reference evidence="4 5" key="1">
    <citation type="submission" date="2018-11" db="EMBL/GenBank/DDBJ databases">
        <title>Erythrobacter spongiae sp. nov., isolated from a marine sponge.</title>
        <authorList>
            <person name="Zhuang L."/>
            <person name="Luo L."/>
        </authorList>
    </citation>
    <scope>NUCLEOTIDE SEQUENCE [LARGE SCALE GENOMIC DNA]</scope>
    <source>
        <strain evidence="4 5">HN-E23</strain>
    </source>
</reference>
<dbReference type="Pfam" id="PF00156">
    <property type="entry name" value="Pribosyltran"/>
    <property type="match status" value="1"/>
</dbReference>
<protein>
    <submittedName>
        <fullName evidence="4">ComF family protein</fullName>
    </submittedName>
</protein>
<dbReference type="InterPro" id="IPR044005">
    <property type="entry name" value="DZR_2"/>
</dbReference>